<name>A0ABS2U2Y2_9ACTN</name>
<gene>
    <name evidence="1" type="ORF">ITX44_36445</name>
</gene>
<protein>
    <submittedName>
        <fullName evidence="1">Uncharacterized protein</fullName>
    </submittedName>
</protein>
<evidence type="ECO:0000313" key="1">
    <source>
        <dbReference type="EMBL" id="MBM9509953.1"/>
    </source>
</evidence>
<keyword evidence="2" id="KW-1185">Reference proteome</keyword>
<dbReference type="EMBL" id="JADKYB010000030">
    <property type="protein sequence ID" value="MBM9509953.1"/>
    <property type="molecule type" value="Genomic_DNA"/>
</dbReference>
<evidence type="ECO:0000313" key="2">
    <source>
        <dbReference type="Proteomes" id="UP000749040"/>
    </source>
</evidence>
<sequence length="167" mass="19090">MPLAIRALIAPRKRGHTYGFSRIEEWRHLRDFNRRCKQMRNNPPDAPLAIEIEGEDVKAIEAMVWACDDSWNRNRPDAPMYHDDLVKQLYERVGAATTTDAAQMTVPLYEYEISSLELMLPLLSRYGGAADNRAARHLLNKLHALQGRARVMRTLGGIPVTRPAIER</sequence>
<proteinExistence type="predicted"/>
<comment type="caution">
    <text evidence="1">The sequence shown here is derived from an EMBL/GenBank/DDBJ whole genome shotgun (WGS) entry which is preliminary data.</text>
</comment>
<reference evidence="1 2" key="1">
    <citation type="submission" date="2021-01" db="EMBL/GenBank/DDBJ databases">
        <title>Streptomyces acididurans sp. nov., isolated from a peat swamp forest soil.</title>
        <authorList>
            <person name="Chantavorakit T."/>
            <person name="Duangmal K."/>
        </authorList>
    </citation>
    <scope>NUCLEOTIDE SEQUENCE [LARGE SCALE GENOMIC DNA]</scope>
    <source>
        <strain evidence="1 2">KK5PA1</strain>
    </source>
</reference>
<dbReference type="Proteomes" id="UP000749040">
    <property type="component" value="Unassembled WGS sequence"/>
</dbReference>
<organism evidence="1 2">
    <name type="scientific">Actinacidiphila acididurans</name>
    <dbReference type="NCBI Taxonomy" id="2784346"/>
    <lineage>
        <taxon>Bacteria</taxon>
        <taxon>Bacillati</taxon>
        <taxon>Actinomycetota</taxon>
        <taxon>Actinomycetes</taxon>
        <taxon>Kitasatosporales</taxon>
        <taxon>Streptomycetaceae</taxon>
        <taxon>Actinacidiphila</taxon>
    </lineage>
</organism>
<dbReference type="RefSeq" id="WP_205363535.1">
    <property type="nucleotide sequence ID" value="NZ_JADKYB010000030.1"/>
</dbReference>
<accession>A0ABS2U2Y2</accession>